<keyword evidence="4 6" id="KW-0694">RNA-binding</keyword>
<feature type="compositionally biased region" description="Low complexity" evidence="7">
    <location>
        <begin position="243"/>
        <end position="260"/>
    </location>
</feature>
<dbReference type="SUPFAM" id="SSF54928">
    <property type="entry name" value="RNA-binding domain, RBD"/>
    <property type="match status" value="2"/>
</dbReference>
<keyword evidence="10" id="KW-1185">Reference proteome</keyword>
<dbReference type="Gene3D" id="3.30.70.330">
    <property type="match status" value="2"/>
</dbReference>
<dbReference type="InterPro" id="IPR000504">
    <property type="entry name" value="RRM_dom"/>
</dbReference>
<evidence type="ECO:0000313" key="10">
    <source>
        <dbReference type="Proteomes" id="UP000243459"/>
    </source>
</evidence>
<feature type="region of interest" description="Disordered" evidence="7">
    <location>
        <begin position="201"/>
        <end position="302"/>
    </location>
</feature>
<sequence>MSSRSSRTLYVGNLPGDIREKEVEDLFYKYGPIKDIDLKIPPRPPGYAFVEFEEAHDAEDAIRGRDGYSFDGHKLRVELAHGGRGHPSPFERHRSYNGGGGGGRGGVSRHSNYRGSLLNWFYLCRTLGAALFMHLHSKTYVMRYSEGDWSAIICIMARPEGTTGIVDYSNYDDMKYAIRKLDDSEFRNAFSRSYIRVREYDPKRSLSRSRSRSRSYSRSRSRSRDRSSSRSRGRSKSPKTKSGRCSMSRSRSKSGSSHSGSKGRRLSGSRSRSRSPVTSPVNGRASQSPKNQSPTRSRSASR</sequence>
<protein>
    <recommendedName>
        <fullName evidence="8">RRM domain-containing protein</fullName>
    </recommendedName>
</protein>
<evidence type="ECO:0000256" key="4">
    <source>
        <dbReference type="ARBA" id="ARBA00022884"/>
    </source>
</evidence>
<dbReference type="OMA" id="PREPAYP"/>
<name>A0A5P1FKR8_ASPOF</name>
<feature type="compositionally biased region" description="Polar residues" evidence="7">
    <location>
        <begin position="276"/>
        <end position="302"/>
    </location>
</feature>
<feature type="compositionally biased region" description="Basic residues" evidence="7">
    <location>
        <begin position="229"/>
        <end position="242"/>
    </location>
</feature>
<keyword evidence="2" id="KW-0507">mRNA processing</keyword>
<dbReference type="InterPro" id="IPR012677">
    <property type="entry name" value="Nucleotide-bd_a/b_plait_sf"/>
</dbReference>
<evidence type="ECO:0000256" key="5">
    <source>
        <dbReference type="ARBA" id="ARBA00023242"/>
    </source>
</evidence>
<comment type="subcellular location">
    <subcellularLocation>
        <location evidence="1">Nucleus</location>
    </subcellularLocation>
</comment>
<dbReference type="GO" id="GO:0005634">
    <property type="term" value="C:nucleus"/>
    <property type="evidence" value="ECO:0007669"/>
    <property type="project" value="UniProtKB-SubCell"/>
</dbReference>
<dbReference type="FunFam" id="3.30.70.330:FF:000410">
    <property type="entry name" value="ASF/SF2-like pre-mRNA splicing factor SRP31"/>
    <property type="match status" value="1"/>
</dbReference>
<evidence type="ECO:0000256" key="3">
    <source>
        <dbReference type="ARBA" id="ARBA00022737"/>
    </source>
</evidence>
<dbReference type="PROSITE" id="PS50102">
    <property type="entry name" value="RRM"/>
    <property type="match status" value="1"/>
</dbReference>
<evidence type="ECO:0000256" key="6">
    <source>
        <dbReference type="PROSITE-ProRule" id="PRU00176"/>
    </source>
</evidence>
<dbReference type="InterPro" id="IPR035979">
    <property type="entry name" value="RBD_domain_sf"/>
</dbReference>
<evidence type="ECO:0000256" key="7">
    <source>
        <dbReference type="SAM" id="MobiDB-lite"/>
    </source>
</evidence>
<dbReference type="PANTHER" id="PTHR23003:SF62">
    <property type="entry name" value="SERINE_ARGININE (SR)-TYPE SHUTTLING MRNA BINDING PROTEIN NPL3"/>
    <property type="match status" value="1"/>
</dbReference>
<evidence type="ECO:0000256" key="2">
    <source>
        <dbReference type="ARBA" id="ARBA00022664"/>
    </source>
</evidence>
<feature type="compositionally biased region" description="Basic residues" evidence="7">
    <location>
        <begin position="205"/>
        <end position="221"/>
    </location>
</feature>
<dbReference type="InterPro" id="IPR050374">
    <property type="entry name" value="RRT5_SRSF_SR"/>
</dbReference>
<proteinExistence type="predicted"/>
<dbReference type="PANTHER" id="PTHR23003">
    <property type="entry name" value="RNA RECOGNITION MOTIF RRM DOMAIN CONTAINING PROTEIN"/>
    <property type="match status" value="1"/>
</dbReference>
<dbReference type="GO" id="GO:0006397">
    <property type="term" value="P:mRNA processing"/>
    <property type="evidence" value="ECO:0007669"/>
    <property type="project" value="UniProtKB-KW"/>
</dbReference>
<dbReference type="Proteomes" id="UP000243459">
    <property type="component" value="Chromosome 2"/>
</dbReference>
<organism evidence="9 10">
    <name type="scientific">Asparagus officinalis</name>
    <name type="common">Garden asparagus</name>
    <dbReference type="NCBI Taxonomy" id="4686"/>
    <lineage>
        <taxon>Eukaryota</taxon>
        <taxon>Viridiplantae</taxon>
        <taxon>Streptophyta</taxon>
        <taxon>Embryophyta</taxon>
        <taxon>Tracheophyta</taxon>
        <taxon>Spermatophyta</taxon>
        <taxon>Magnoliopsida</taxon>
        <taxon>Liliopsida</taxon>
        <taxon>Asparagales</taxon>
        <taxon>Asparagaceae</taxon>
        <taxon>Asparagoideae</taxon>
        <taxon>Asparagus</taxon>
    </lineage>
</organism>
<dbReference type="Pfam" id="PF00076">
    <property type="entry name" value="RRM_1"/>
    <property type="match status" value="1"/>
</dbReference>
<feature type="compositionally biased region" description="Basic residues" evidence="7">
    <location>
        <begin position="261"/>
        <end position="273"/>
    </location>
</feature>
<dbReference type="AlphaFoldDB" id="A0A5P1FKR8"/>
<dbReference type="GO" id="GO:0005737">
    <property type="term" value="C:cytoplasm"/>
    <property type="evidence" value="ECO:0007669"/>
    <property type="project" value="TreeGrafter"/>
</dbReference>
<keyword evidence="5" id="KW-0539">Nucleus</keyword>
<keyword evidence="3" id="KW-0677">Repeat</keyword>
<dbReference type="CDD" id="cd12599">
    <property type="entry name" value="RRM1_SF2_plant_like"/>
    <property type="match status" value="1"/>
</dbReference>
<evidence type="ECO:0000256" key="1">
    <source>
        <dbReference type="ARBA" id="ARBA00004123"/>
    </source>
</evidence>
<gene>
    <name evidence="9" type="ORF">A4U43_C02F21260</name>
</gene>
<feature type="domain" description="RRM" evidence="8">
    <location>
        <begin position="7"/>
        <end position="82"/>
    </location>
</feature>
<dbReference type="SMART" id="SM00360">
    <property type="entry name" value="RRM"/>
    <property type="match status" value="1"/>
</dbReference>
<evidence type="ECO:0000259" key="8">
    <source>
        <dbReference type="PROSITE" id="PS50102"/>
    </source>
</evidence>
<reference evidence="10" key="1">
    <citation type="journal article" date="2017" name="Nat. Commun.">
        <title>The asparagus genome sheds light on the origin and evolution of a young Y chromosome.</title>
        <authorList>
            <person name="Harkess A."/>
            <person name="Zhou J."/>
            <person name="Xu C."/>
            <person name="Bowers J.E."/>
            <person name="Van der Hulst R."/>
            <person name="Ayyampalayam S."/>
            <person name="Mercati F."/>
            <person name="Riccardi P."/>
            <person name="McKain M.R."/>
            <person name="Kakrana A."/>
            <person name="Tang H."/>
            <person name="Ray J."/>
            <person name="Groenendijk J."/>
            <person name="Arikit S."/>
            <person name="Mathioni S.M."/>
            <person name="Nakano M."/>
            <person name="Shan H."/>
            <person name="Telgmann-Rauber A."/>
            <person name="Kanno A."/>
            <person name="Yue Z."/>
            <person name="Chen H."/>
            <person name="Li W."/>
            <person name="Chen Y."/>
            <person name="Xu X."/>
            <person name="Zhang Y."/>
            <person name="Luo S."/>
            <person name="Chen H."/>
            <person name="Gao J."/>
            <person name="Mao Z."/>
            <person name="Pires J.C."/>
            <person name="Luo M."/>
            <person name="Kudrna D."/>
            <person name="Wing R.A."/>
            <person name="Meyers B.C."/>
            <person name="Yi K."/>
            <person name="Kong H."/>
            <person name="Lavrijsen P."/>
            <person name="Sunseri F."/>
            <person name="Falavigna A."/>
            <person name="Ye Y."/>
            <person name="Leebens-Mack J.H."/>
            <person name="Chen G."/>
        </authorList>
    </citation>
    <scope>NUCLEOTIDE SEQUENCE [LARGE SCALE GENOMIC DNA]</scope>
    <source>
        <strain evidence="10">cv. DH0086</strain>
    </source>
</reference>
<dbReference type="EMBL" id="CM007382">
    <property type="protein sequence ID" value="ONK78674.1"/>
    <property type="molecule type" value="Genomic_DNA"/>
</dbReference>
<accession>A0A5P1FKR8</accession>
<evidence type="ECO:0000313" key="9">
    <source>
        <dbReference type="EMBL" id="ONK78674.1"/>
    </source>
</evidence>
<dbReference type="Gramene" id="ONK78674">
    <property type="protein sequence ID" value="ONK78674"/>
    <property type="gene ID" value="A4U43_C02F21260"/>
</dbReference>
<dbReference type="GO" id="GO:0003729">
    <property type="term" value="F:mRNA binding"/>
    <property type="evidence" value="ECO:0007669"/>
    <property type="project" value="TreeGrafter"/>
</dbReference>